<sequence length="159" mass="17367">MVKPAVNNSVDAALGYDWGILYTRLNGSYLFGSNAHDPFLVLDNSRAFDLDGVFTTNDYFTITPKFSLVAGTQDFVQVSDAQQILRGNKKPKTKSGTATTSTDASRFTLLSYGLRLPVAYTLGKVSAEVAYRYLQPVNVLPEDDSSGRSFFTATLTVTL</sequence>
<name>A0A0U4BNK5_9BACT</name>
<accession>A0A0U4BNK5</accession>
<protein>
    <recommendedName>
        <fullName evidence="3">Outer membrane protein beta-barrel domain-containing protein</fullName>
    </recommendedName>
</protein>
<reference evidence="1 2" key="1">
    <citation type="submission" date="2015-12" db="EMBL/GenBank/DDBJ databases">
        <authorList>
            <person name="Shamseldin A."/>
            <person name="Moawad H."/>
            <person name="Abd El-Rahim W.M."/>
            <person name="Sadowsky M.J."/>
        </authorList>
    </citation>
    <scope>NUCLEOTIDE SEQUENCE [LARGE SCALE GENOMIC DNA]</scope>
    <source>
        <strain evidence="1 2">DG5B</strain>
    </source>
</reference>
<dbReference type="AlphaFoldDB" id="A0A0U4BNK5"/>
<gene>
    <name evidence="1" type="ORF">AUC43_07685</name>
</gene>
<dbReference type="OrthoDB" id="835191at2"/>
<organism evidence="1 2">
    <name type="scientific">Hymenobacter sedentarius</name>
    <dbReference type="NCBI Taxonomy" id="1411621"/>
    <lineage>
        <taxon>Bacteria</taxon>
        <taxon>Pseudomonadati</taxon>
        <taxon>Bacteroidota</taxon>
        <taxon>Cytophagia</taxon>
        <taxon>Cytophagales</taxon>
        <taxon>Hymenobacteraceae</taxon>
        <taxon>Hymenobacter</taxon>
    </lineage>
</organism>
<evidence type="ECO:0000313" key="2">
    <source>
        <dbReference type="Proteomes" id="UP000059542"/>
    </source>
</evidence>
<keyword evidence="2" id="KW-1185">Reference proteome</keyword>
<dbReference type="KEGG" id="hyg:AUC43_07685"/>
<evidence type="ECO:0008006" key="3">
    <source>
        <dbReference type="Google" id="ProtNLM"/>
    </source>
</evidence>
<dbReference type="Proteomes" id="UP000059542">
    <property type="component" value="Chromosome"/>
</dbReference>
<proteinExistence type="predicted"/>
<dbReference type="EMBL" id="CP013909">
    <property type="protein sequence ID" value="ALW84983.1"/>
    <property type="molecule type" value="Genomic_DNA"/>
</dbReference>
<dbReference type="RefSeq" id="WP_068191627.1">
    <property type="nucleotide sequence ID" value="NZ_CP013909.1"/>
</dbReference>
<evidence type="ECO:0000313" key="1">
    <source>
        <dbReference type="EMBL" id="ALW84983.1"/>
    </source>
</evidence>